<evidence type="ECO:0000313" key="2">
    <source>
        <dbReference type="Proteomes" id="UP001596036"/>
    </source>
</evidence>
<organism evidence="1 2">
    <name type="scientific">Lysobacter yangpyeongensis</name>
    <dbReference type="NCBI Taxonomy" id="346182"/>
    <lineage>
        <taxon>Bacteria</taxon>
        <taxon>Pseudomonadati</taxon>
        <taxon>Pseudomonadota</taxon>
        <taxon>Gammaproteobacteria</taxon>
        <taxon>Lysobacterales</taxon>
        <taxon>Lysobacteraceae</taxon>
        <taxon>Lysobacter</taxon>
    </lineage>
</organism>
<name>A0ABW0SNZ8_9GAMM</name>
<gene>
    <name evidence="1" type="ORF">ACFPN1_12020</name>
</gene>
<sequence>MKAPAGHDIIPVRKGGAIAPRWFEVMRRCGDDVRELLHDVQPTACVGDATFGYVDVFTHHVNVRFFRARSWMIWRARASSCVT</sequence>
<evidence type="ECO:0000313" key="1">
    <source>
        <dbReference type="EMBL" id="MFC5570787.1"/>
    </source>
</evidence>
<reference evidence="2" key="1">
    <citation type="journal article" date="2019" name="Int. J. Syst. Evol. Microbiol.">
        <title>The Global Catalogue of Microorganisms (GCM) 10K type strain sequencing project: providing services to taxonomists for standard genome sequencing and annotation.</title>
        <authorList>
            <consortium name="The Broad Institute Genomics Platform"/>
            <consortium name="The Broad Institute Genome Sequencing Center for Infectious Disease"/>
            <person name="Wu L."/>
            <person name="Ma J."/>
        </authorList>
    </citation>
    <scope>NUCLEOTIDE SEQUENCE [LARGE SCALE GENOMIC DNA]</scope>
    <source>
        <strain evidence="2">KACC 11407</strain>
    </source>
</reference>
<dbReference type="RefSeq" id="WP_386755240.1">
    <property type="nucleotide sequence ID" value="NZ_JBHSNM010000003.1"/>
</dbReference>
<accession>A0ABW0SNZ8</accession>
<proteinExistence type="predicted"/>
<dbReference type="EMBL" id="JBHSNM010000003">
    <property type="protein sequence ID" value="MFC5570787.1"/>
    <property type="molecule type" value="Genomic_DNA"/>
</dbReference>
<keyword evidence="2" id="KW-1185">Reference proteome</keyword>
<protein>
    <submittedName>
        <fullName evidence="1">Uncharacterized protein</fullName>
    </submittedName>
</protein>
<dbReference type="Proteomes" id="UP001596036">
    <property type="component" value="Unassembled WGS sequence"/>
</dbReference>
<comment type="caution">
    <text evidence="1">The sequence shown here is derived from an EMBL/GenBank/DDBJ whole genome shotgun (WGS) entry which is preliminary data.</text>
</comment>